<accession>A0A9P5Y443</accession>
<feature type="region of interest" description="Disordered" evidence="1">
    <location>
        <begin position="1"/>
        <end position="31"/>
    </location>
</feature>
<evidence type="ECO:0000256" key="1">
    <source>
        <dbReference type="SAM" id="MobiDB-lite"/>
    </source>
</evidence>
<gene>
    <name evidence="2" type="ORF">BDZ94DRAFT_1262388</name>
</gene>
<protein>
    <submittedName>
        <fullName evidence="2">Uncharacterized protein</fullName>
    </submittedName>
</protein>
<evidence type="ECO:0000313" key="3">
    <source>
        <dbReference type="Proteomes" id="UP000807353"/>
    </source>
</evidence>
<proteinExistence type="predicted"/>
<comment type="caution">
    <text evidence="2">The sequence shown here is derived from an EMBL/GenBank/DDBJ whole genome shotgun (WGS) entry which is preliminary data.</text>
</comment>
<dbReference type="EMBL" id="MU150277">
    <property type="protein sequence ID" value="KAF9461894.1"/>
    <property type="molecule type" value="Genomic_DNA"/>
</dbReference>
<evidence type="ECO:0000313" key="2">
    <source>
        <dbReference type="EMBL" id="KAF9461894.1"/>
    </source>
</evidence>
<dbReference type="AlphaFoldDB" id="A0A9P5Y443"/>
<reference evidence="2" key="1">
    <citation type="submission" date="2020-11" db="EMBL/GenBank/DDBJ databases">
        <authorList>
            <consortium name="DOE Joint Genome Institute"/>
            <person name="Ahrendt S."/>
            <person name="Riley R."/>
            <person name="Andreopoulos W."/>
            <person name="Labutti K."/>
            <person name="Pangilinan J."/>
            <person name="Ruiz-Duenas F.J."/>
            <person name="Barrasa J.M."/>
            <person name="Sanchez-Garcia M."/>
            <person name="Camarero S."/>
            <person name="Miyauchi S."/>
            <person name="Serrano A."/>
            <person name="Linde D."/>
            <person name="Babiker R."/>
            <person name="Drula E."/>
            <person name="Ayuso-Fernandez I."/>
            <person name="Pacheco R."/>
            <person name="Padilla G."/>
            <person name="Ferreira P."/>
            <person name="Barriuso J."/>
            <person name="Kellner H."/>
            <person name="Castanera R."/>
            <person name="Alfaro M."/>
            <person name="Ramirez L."/>
            <person name="Pisabarro A.G."/>
            <person name="Kuo A."/>
            <person name="Tritt A."/>
            <person name="Lipzen A."/>
            <person name="He G."/>
            <person name="Yan M."/>
            <person name="Ng V."/>
            <person name="Cullen D."/>
            <person name="Martin F."/>
            <person name="Rosso M.-N."/>
            <person name="Henrissat B."/>
            <person name="Hibbett D."/>
            <person name="Martinez A.T."/>
            <person name="Grigoriev I.V."/>
        </authorList>
    </citation>
    <scope>NUCLEOTIDE SEQUENCE</scope>
    <source>
        <strain evidence="2">CBS 247.69</strain>
    </source>
</reference>
<sequence length="58" mass="6169">MEGNPVASSDTEPPPRCDEIAPPNEPESSLSFSSLGDVLEKVSLLALLLFIGYDGCFI</sequence>
<name>A0A9P5Y443_9AGAR</name>
<keyword evidence="3" id="KW-1185">Reference proteome</keyword>
<organism evidence="2 3">
    <name type="scientific">Collybia nuda</name>
    <dbReference type="NCBI Taxonomy" id="64659"/>
    <lineage>
        <taxon>Eukaryota</taxon>
        <taxon>Fungi</taxon>
        <taxon>Dikarya</taxon>
        <taxon>Basidiomycota</taxon>
        <taxon>Agaricomycotina</taxon>
        <taxon>Agaricomycetes</taxon>
        <taxon>Agaricomycetidae</taxon>
        <taxon>Agaricales</taxon>
        <taxon>Tricholomatineae</taxon>
        <taxon>Clitocybaceae</taxon>
        <taxon>Collybia</taxon>
    </lineage>
</organism>
<feature type="compositionally biased region" description="Polar residues" evidence="1">
    <location>
        <begin position="1"/>
        <end position="11"/>
    </location>
</feature>
<dbReference type="Proteomes" id="UP000807353">
    <property type="component" value="Unassembled WGS sequence"/>
</dbReference>